<dbReference type="AlphaFoldDB" id="A0A812SHY9"/>
<name>A0A812SHY9_9DINO</name>
<organism evidence="2 3">
    <name type="scientific">Symbiodinium natans</name>
    <dbReference type="NCBI Taxonomy" id="878477"/>
    <lineage>
        <taxon>Eukaryota</taxon>
        <taxon>Sar</taxon>
        <taxon>Alveolata</taxon>
        <taxon>Dinophyceae</taxon>
        <taxon>Suessiales</taxon>
        <taxon>Symbiodiniaceae</taxon>
        <taxon>Symbiodinium</taxon>
    </lineage>
</organism>
<gene>
    <name evidence="2" type="ORF">SNAT2548_LOCUS26729</name>
</gene>
<keyword evidence="1" id="KW-1133">Transmembrane helix</keyword>
<evidence type="ECO:0000313" key="2">
    <source>
        <dbReference type="EMBL" id="CAE7475852.1"/>
    </source>
</evidence>
<reference evidence="2" key="1">
    <citation type="submission" date="2021-02" db="EMBL/GenBank/DDBJ databases">
        <authorList>
            <person name="Dougan E. K."/>
            <person name="Rhodes N."/>
            <person name="Thang M."/>
            <person name="Chan C."/>
        </authorList>
    </citation>
    <scope>NUCLEOTIDE SEQUENCE</scope>
</reference>
<keyword evidence="1" id="KW-0472">Membrane</keyword>
<keyword evidence="3" id="KW-1185">Reference proteome</keyword>
<sequence length="711" mass="79335">MACKAPTLLVSPPRLLPQLSTLDKEESQQRTLYWLPVLAFGPLFMAVICEGMRAAACRTKKQEAIHPEDSGNYKYSPINLMEEEASPPISQSSDAEVLLRDRWPRRFSLALILYHAFCASLVLLALSSGWTTVAGGGSFAWELWAVWQHACLWALFVQSLLRCKRSSLDGLQQPTFKTVLLYTCPFLSEVADTLKDWVVCGICLQVTATGAGCWYGALFVTTDLLTRFSNFSSRFFRFGDFSSLYVRSVSPALCLALCIGQGIVPTQLFFLPFLVGLAYWPTTASNLLIMAFSYARLSGNLPDRLWMDGGFLFVAATYVIVLSHVMVLSQDGCAHELRRTYRGILALPMAKPVPAPESCSGRFLLIGRFIAEDVLSNARRFLSWAEDLPQGIIGVALAVACQQGQSSVFGFAALSAFVSVAKGTLTPAGQSILLEFQLDQLRKHLHMDGFVKSIGPQFPGLSQSPEELKLNICVSLQDYAMSVPTMYMRLRKLEIYETVFETARQWPMQFTDETGGSFSEEAVRELYAGIVSAKRQHAFNLQKVLDEGFAPLACKRGGYRKEQFLECGYYGFEFDEEDFLTAAGRNEISRVAAGRNRGVKLQEALLEGFTPLACKRGGYLEEEFLECAYCRFEFDAGKFLSAEERNKSSRAAKDNRKRGIKLEHVLRQGLLPWACKQGGYRKEDFLECGYSADEFEALRAPVRRSVVEDGF</sequence>
<comment type="caution">
    <text evidence="2">The sequence shown here is derived from an EMBL/GenBank/DDBJ whole genome shotgun (WGS) entry which is preliminary data.</text>
</comment>
<dbReference type="EMBL" id="CAJNDS010002440">
    <property type="protein sequence ID" value="CAE7475852.1"/>
    <property type="molecule type" value="Genomic_DNA"/>
</dbReference>
<protein>
    <submittedName>
        <fullName evidence="2">Uncharacterized protein</fullName>
    </submittedName>
</protein>
<feature type="transmembrane region" description="Helical" evidence="1">
    <location>
        <begin position="244"/>
        <end position="264"/>
    </location>
</feature>
<feature type="transmembrane region" description="Helical" evidence="1">
    <location>
        <begin position="270"/>
        <end position="293"/>
    </location>
</feature>
<evidence type="ECO:0000313" key="3">
    <source>
        <dbReference type="Proteomes" id="UP000604046"/>
    </source>
</evidence>
<feature type="transmembrane region" description="Helical" evidence="1">
    <location>
        <begin position="305"/>
        <end position="328"/>
    </location>
</feature>
<proteinExistence type="predicted"/>
<accession>A0A812SHY9</accession>
<evidence type="ECO:0000256" key="1">
    <source>
        <dbReference type="SAM" id="Phobius"/>
    </source>
</evidence>
<dbReference type="Proteomes" id="UP000604046">
    <property type="component" value="Unassembled WGS sequence"/>
</dbReference>
<feature type="transmembrane region" description="Helical" evidence="1">
    <location>
        <begin position="107"/>
        <end position="127"/>
    </location>
</feature>
<keyword evidence="1" id="KW-0812">Transmembrane</keyword>
<feature type="transmembrane region" description="Helical" evidence="1">
    <location>
        <begin position="32"/>
        <end position="52"/>
    </location>
</feature>